<dbReference type="EMBL" id="BEXD01002513">
    <property type="protein sequence ID" value="GBB98559.1"/>
    <property type="molecule type" value="Genomic_DNA"/>
</dbReference>
<sequence>MKISHRISSLKRRDIDRDVNQINNKDELIDFNNFIETTYSSSYSNNYQTFGSDDTNNHQIDSNSSWRIPAILGLVWTTVILLIVFIFIMKKTIFSGPDADQLPETNPENEWMIASFDNSDNDNIEVPLSTNISRETIDN</sequence>
<dbReference type="AlphaFoldDB" id="A0A2Z6RN57"/>
<gene>
    <name evidence="3" type="ORF">RCL2_000434500</name>
    <name evidence="2" type="ORF">RclHR1_03260017</name>
</gene>
<keyword evidence="4" id="KW-1185">Reference proteome</keyword>
<evidence type="ECO:0000256" key="1">
    <source>
        <dbReference type="SAM" id="Phobius"/>
    </source>
</evidence>
<proteinExistence type="predicted"/>
<feature type="transmembrane region" description="Helical" evidence="1">
    <location>
        <begin position="66"/>
        <end position="88"/>
    </location>
</feature>
<reference evidence="2 4" key="1">
    <citation type="submission" date="2017-11" db="EMBL/GenBank/DDBJ databases">
        <title>The genome of Rhizophagus clarus HR1 reveals common genetic basis of auxotrophy among arbuscular mycorrhizal fungi.</title>
        <authorList>
            <person name="Kobayashi Y."/>
        </authorList>
    </citation>
    <scope>NUCLEOTIDE SEQUENCE [LARGE SCALE GENOMIC DNA]</scope>
    <source>
        <strain evidence="2 4">HR1</strain>
    </source>
</reference>
<evidence type="ECO:0000313" key="3">
    <source>
        <dbReference type="EMBL" id="GES76958.1"/>
    </source>
</evidence>
<keyword evidence="1" id="KW-0812">Transmembrane</keyword>
<dbReference type="Proteomes" id="UP000247702">
    <property type="component" value="Unassembled WGS sequence"/>
</dbReference>
<protein>
    <submittedName>
        <fullName evidence="2">Uncharacterized protein</fullName>
    </submittedName>
</protein>
<comment type="caution">
    <text evidence="2">The sequence shown here is derived from an EMBL/GenBank/DDBJ whole genome shotgun (WGS) entry which is preliminary data.</text>
</comment>
<dbReference type="Proteomes" id="UP000615446">
    <property type="component" value="Unassembled WGS sequence"/>
</dbReference>
<name>A0A2Z6RN57_9GLOM</name>
<accession>A0A2Z6RN57</accession>
<keyword evidence="1" id="KW-1133">Transmembrane helix</keyword>
<evidence type="ECO:0000313" key="2">
    <source>
        <dbReference type="EMBL" id="GBB98559.1"/>
    </source>
</evidence>
<keyword evidence="1" id="KW-0472">Membrane</keyword>
<dbReference type="OrthoDB" id="2363284at2759"/>
<reference evidence="3" key="2">
    <citation type="submission" date="2019-10" db="EMBL/GenBank/DDBJ databases">
        <title>Conservation and host-specific expression of non-tandemly repeated heterogenous ribosome RNA gene in arbuscular mycorrhizal fungi.</title>
        <authorList>
            <person name="Maeda T."/>
            <person name="Kobayashi Y."/>
            <person name="Nakagawa T."/>
            <person name="Ezawa T."/>
            <person name="Yamaguchi K."/>
            <person name="Bino T."/>
            <person name="Nishimoto Y."/>
            <person name="Shigenobu S."/>
            <person name="Kawaguchi M."/>
        </authorList>
    </citation>
    <scope>NUCLEOTIDE SEQUENCE</scope>
    <source>
        <strain evidence="3">HR1</strain>
    </source>
</reference>
<evidence type="ECO:0000313" key="4">
    <source>
        <dbReference type="Proteomes" id="UP000247702"/>
    </source>
</evidence>
<organism evidence="2 4">
    <name type="scientific">Rhizophagus clarus</name>
    <dbReference type="NCBI Taxonomy" id="94130"/>
    <lineage>
        <taxon>Eukaryota</taxon>
        <taxon>Fungi</taxon>
        <taxon>Fungi incertae sedis</taxon>
        <taxon>Mucoromycota</taxon>
        <taxon>Glomeromycotina</taxon>
        <taxon>Glomeromycetes</taxon>
        <taxon>Glomerales</taxon>
        <taxon>Glomeraceae</taxon>
        <taxon>Rhizophagus</taxon>
    </lineage>
</organism>
<dbReference type="EMBL" id="BLAL01000027">
    <property type="protein sequence ID" value="GES76958.1"/>
    <property type="molecule type" value="Genomic_DNA"/>
</dbReference>